<organism evidence="1 2">
    <name type="scientific">Moraxella macacae 0408225</name>
    <dbReference type="NCBI Taxonomy" id="1230338"/>
    <lineage>
        <taxon>Bacteria</taxon>
        <taxon>Pseudomonadati</taxon>
        <taxon>Pseudomonadota</taxon>
        <taxon>Gammaproteobacteria</taxon>
        <taxon>Moraxellales</taxon>
        <taxon>Moraxellaceae</taxon>
        <taxon>Moraxella</taxon>
    </lineage>
</organism>
<gene>
    <name evidence="1" type="ORF">MOMA_04440</name>
</gene>
<dbReference type="PATRIC" id="fig|1230338.3.peg.964"/>
<sequence>MINDKNLGDFLRKPNVATTQNMTLVIGDNGENLLDWQMQFNRLNIAEMYLHYQNVVNQLMHAQMEEYKRLELFVSVLKVAERLISSLHQIYKNQSGILNESQQQALDMAISVQYLGVIFYNSVWQRVANNPQLAEKKGISVLFGRSKTADEIVKQCLYGMMSLLRQALFEKQIGYRKNTEVIWQWLNACYHFMQSNNWKNVAYHLPLFGQTGLTNGKPLTMEEVYHQCLFSEVVNPLACRRPDILMWQKMSNDWHSALIITSELAEKPYLFINQKSNQPPQLLHAELAFNPFSKDSNCLFIGFSKLTTILQQVVAKSQNSQDANDKILQRFANLMLQNINKRLMTPEKLGDATGKCQAVVGFYHIHYMLANKTSLGNLIQANELPERLRPRSQVQNQLNKSTLVDLVESNFHQYHLSNVLAYIQTSDVQHTLHRGSEITALSQLQVGSMVATRLADDPNKTWFLGRIETLQQTPKISQVFAEGRKKILDIDVMVRLFGRGVIPCGVRLQNPGNRPHNFVPALVIPKNAEFNRHVTTVMMARFGYQTDEKLIMRIDNKDANIRLVELLNITDDVEEYSFIRVQ</sequence>
<dbReference type="Proteomes" id="UP000023795">
    <property type="component" value="Unassembled WGS sequence"/>
</dbReference>
<dbReference type="AlphaFoldDB" id="L2F993"/>
<keyword evidence="2" id="KW-1185">Reference proteome</keyword>
<dbReference type="EMBL" id="ANIN01000001">
    <property type="protein sequence ID" value="ELA09624.1"/>
    <property type="molecule type" value="Genomic_DNA"/>
</dbReference>
<evidence type="ECO:0000313" key="1">
    <source>
        <dbReference type="EMBL" id="ELA09624.1"/>
    </source>
</evidence>
<comment type="caution">
    <text evidence="1">The sequence shown here is derived from an EMBL/GenBank/DDBJ whole genome shotgun (WGS) entry which is preliminary data.</text>
</comment>
<dbReference type="OrthoDB" id="6645966at2"/>
<reference evidence="1 2" key="1">
    <citation type="journal article" date="2013" name="Genome Announc.">
        <title>Genome Sequence of Moraxella macacae 0408225, a Novel Bacterial Species Isolated from a Cynomolgus Macaque with Epistaxis.</title>
        <authorList>
            <person name="Ladner J.T."/>
            <person name="Whitehouse C.A."/>
            <person name="Koroleva G.I."/>
            <person name="Palacios G.F."/>
        </authorList>
    </citation>
    <scope>NUCLEOTIDE SEQUENCE [LARGE SCALE GENOMIC DNA]</scope>
    <source>
        <strain evidence="1 2">0408225</strain>
    </source>
</reference>
<accession>L2F993</accession>
<evidence type="ECO:0000313" key="2">
    <source>
        <dbReference type="Proteomes" id="UP000023795"/>
    </source>
</evidence>
<dbReference type="STRING" id="1230338.MOMA_04440"/>
<proteinExistence type="predicted"/>
<protein>
    <submittedName>
        <fullName evidence="1">Uncharacterized protein</fullName>
    </submittedName>
</protein>
<dbReference type="RefSeq" id="WP_009767442.1">
    <property type="nucleotide sequence ID" value="NZ_ANIN01000001.1"/>
</dbReference>
<name>L2F993_9GAMM</name>